<dbReference type="EMBL" id="CP003697">
    <property type="protein sequence ID" value="AGF73312.1"/>
    <property type="molecule type" value="Genomic_DNA"/>
</dbReference>
<organism evidence="3 4">
    <name type="scientific">Corynebacterium halotolerans YIM 70093 = DSM 44683</name>
    <dbReference type="NCBI Taxonomy" id="1121362"/>
    <lineage>
        <taxon>Bacteria</taxon>
        <taxon>Bacillati</taxon>
        <taxon>Actinomycetota</taxon>
        <taxon>Actinomycetes</taxon>
        <taxon>Mycobacteriales</taxon>
        <taxon>Corynebacteriaceae</taxon>
        <taxon>Corynebacterium</taxon>
    </lineage>
</organism>
<proteinExistence type="predicted"/>
<dbReference type="GO" id="GO:0003700">
    <property type="term" value="F:DNA-binding transcription factor activity"/>
    <property type="evidence" value="ECO:0007669"/>
    <property type="project" value="InterPro"/>
</dbReference>
<keyword evidence="4" id="KW-1185">Reference proteome</keyword>
<dbReference type="HOGENOM" id="CLU_083287_2_2_11"/>
<dbReference type="SMART" id="SM00347">
    <property type="entry name" value="HTH_MARR"/>
    <property type="match status" value="1"/>
</dbReference>
<reference evidence="3 4" key="1">
    <citation type="journal article" date="2012" name="Stand. Genomic Sci.">
        <title>Genome sequence of the halotolerant bacterium Corynebacterium halotolerans type strain YIM 70093(T) (= DSM 44683(T)).</title>
        <authorList>
            <person name="Ruckert C."/>
            <person name="Albersmeier A."/>
            <person name="Al-Dilaimi A."/>
            <person name="Niehaus K."/>
            <person name="Szczepanowski R."/>
            <person name="Kalinowski J."/>
        </authorList>
    </citation>
    <scope>NUCLEOTIDE SEQUENCE [LARGE SCALE GENOMIC DNA]</scope>
    <source>
        <strain evidence="3">YIM 70093</strain>
    </source>
</reference>
<evidence type="ECO:0000256" key="1">
    <source>
        <dbReference type="SAM" id="MobiDB-lite"/>
    </source>
</evidence>
<dbReference type="InterPro" id="IPR036390">
    <property type="entry name" value="WH_DNA-bd_sf"/>
</dbReference>
<dbReference type="InterPro" id="IPR036388">
    <property type="entry name" value="WH-like_DNA-bd_sf"/>
</dbReference>
<accession>M1NUY9</accession>
<sequence length="174" mass="20083">MNDDNLQWLNDEETETWLNVWSFYVWLPTRLDAQLKRDHGISHYDYFAMARISMAEDGRLRMSELAAQSDMTLSHLSRVVTRLENQNWVRRVPDPADGRSTFAELTESGWDLIRAAAPGHVREVRRLFFDHLTPEESHQVGEAMKKIVVGLRPQKEQEGEKRGGGHGPERTSDP</sequence>
<dbReference type="PANTHER" id="PTHR33164">
    <property type="entry name" value="TRANSCRIPTIONAL REGULATOR, MARR FAMILY"/>
    <property type="match status" value="1"/>
</dbReference>
<dbReference type="STRING" id="1121362.A605_11570"/>
<feature type="region of interest" description="Disordered" evidence="1">
    <location>
        <begin position="146"/>
        <end position="174"/>
    </location>
</feature>
<dbReference type="Pfam" id="PF01047">
    <property type="entry name" value="MarR"/>
    <property type="match status" value="1"/>
</dbReference>
<dbReference type="InterPro" id="IPR039422">
    <property type="entry name" value="MarR/SlyA-like"/>
</dbReference>
<dbReference type="PROSITE" id="PS50995">
    <property type="entry name" value="HTH_MARR_2"/>
    <property type="match status" value="1"/>
</dbReference>
<name>M1NUY9_9CORY</name>
<feature type="compositionally biased region" description="Basic and acidic residues" evidence="1">
    <location>
        <begin position="153"/>
        <end position="174"/>
    </location>
</feature>
<dbReference type="SUPFAM" id="SSF46785">
    <property type="entry name" value="Winged helix' DNA-binding domain"/>
    <property type="match status" value="1"/>
</dbReference>
<protein>
    <submittedName>
        <fullName evidence="3">Transcription factor</fullName>
    </submittedName>
</protein>
<evidence type="ECO:0000259" key="2">
    <source>
        <dbReference type="PROSITE" id="PS50995"/>
    </source>
</evidence>
<dbReference type="Gene3D" id="1.10.10.10">
    <property type="entry name" value="Winged helix-like DNA-binding domain superfamily/Winged helix DNA-binding domain"/>
    <property type="match status" value="1"/>
</dbReference>
<dbReference type="Proteomes" id="UP000011723">
    <property type="component" value="Chromosome"/>
</dbReference>
<dbReference type="PRINTS" id="PR00598">
    <property type="entry name" value="HTHMARR"/>
</dbReference>
<dbReference type="GO" id="GO:0006950">
    <property type="term" value="P:response to stress"/>
    <property type="evidence" value="ECO:0007669"/>
    <property type="project" value="TreeGrafter"/>
</dbReference>
<evidence type="ECO:0000313" key="3">
    <source>
        <dbReference type="EMBL" id="AGF73312.1"/>
    </source>
</evidence>
<gene>
    <name evidence="3" type="ORF">A605_11570</name>
</gene>
<evidence type="ECO:0000313" key="4">
    <source>
        <dbReference type="Proteomes" id="UP000011723"/>
    </source>
</evidence>
<dbReference type="PATRIC" id="fig|1121362.3.peg.2346"/>
<feature type="domain" description="HTH marR-type" evidence="2">
    <location>
        <begin position="1"/>
        <end position="149"/>
    </location>
</feature>
<dbReference type="PANTHER" id="PTHR33164:SF99">
    <property type="entry name" value="MARR FAMILY REGULATORY PROTEIN"/>
    <property type="match status" value="1"/>
</dbReference>
<dbReference type="InterPro" id="IPR000835">
    <property type="entry name" value="HTH_MarR-typ"/>
</dbReference>
<dbReference type="AlphaFoldDB" id="M1NUY9"/>
<dbReference type="KEGG" id="chn:A605_11570"/>
<dbReference type="eggNOG" id="COG1846">
    <property type="taxonomic scope" value="Bacteria"/>
</dbReference>